<name>A0AAV4J987_9GAST</name>
<comment type="caution">
    <text evidence="1">The sequence shown here is derived from an EMBL/GenBank/DDBJ whole genome shotgun (WGS) entry which is preliminary data.</text>
</comment>
<keyword evidence="2" id="KW-1185">Reference proteome</keyword>
<protein>
    <submittedName>
        <fullName evidence="1">Uncharacterized protein</fullName>
    </submittedName>
</protein>
<accession>A0AAV4J987</accession>
<gene>
    <name evidence="1" type="ORF">ElyMa_004974600</name>
</gene>
<dbReference type="EMBL" id="BMAT01009969">
    <property type="protein sequence ID" value="GFS17166.1"/>
    <property type="molecule type" value="Genomic_DNA"/>
</dbReference>
<organism evidence="1 2">
    <name type="scientific">Elysia marginata</name>
    <dbReference type="NCBI Taxonomy" id="1093978"/>
    <lineage>
        <taxon>Eukaryota</taxon>
        <taxon>Metazoa</taxon>
        <taxon>Spiralia</taxon>
        <taxon>Lophotrochozoa</taxon>
        <taxon>Mollusca</taxon>
        <taxon>Gastropoda</taxon>
        <taxon>Heterobranchia</taxon>
        <taxon>Euthyneura</taxon>
        <taxon>Panpulmonata</taxon>
        <taxon>Sacoglossa</taxon>
        <taxon>Placobranchoidea</taxon>
        <taxon>Plakobranchidae</taxon>
        <taxon>Elysia</taxon>
    </lineage>
</organism>
<sequence length="168" mass="18657">MGMGAPASPTPPQPTDIPHCSQCAETEIASYDIDLAWAGSDNLVPIPDWPQWLNAVIIKYKKIGQTTDLCSRGQAAETAENILQDYQSYTILRQAIWSSPADLQTKFWGTLEELEPIVEKTKQFHPPDVGQYSEVDTENKKTTGCSMVPILHNRVPDGIADNLIQYII</sequence>
<proteinExistence type="predicted"/>
<dbReference type="AlphaFoldDB" id="A0AAV4J987"/>
<reference evidence="1 2" key="1">
    <citation type="journal article" date="2021" name="Elife">
        <title>Chloroplast acquisition without the gene transfer in kleptoplastic sea slugs, Plakobranchus ocellatus.</title>
        <authorList>
            <person name="Maeda T."/>
            <person name="Takahashi S."/>
            <person name="Yoshida T."/>
            <person name="Shimamura S."/>
            <person name="Takaki Y."/>
            <person name="Nagai Y."/>
            <person name="Toyoda A."/>
            <person name="Suzuki Y."/>
            <person name="Arimoto A."/>
            <person name="Ishii H."/>
            <person name="Satoh N."/>
            <person name="Nishiyama T."/>
            <person name="Hasebe M."/>
            <person name="Maruyama T."/>
            <person name="Minagawa J."/>
            <person name="Obokata J."/>
            <person name="Shigenobu S."/>
        </authorList>
    </citation>
    <scope>NUCLEOTIDE SEQUENCE [LARGE SCALE GENOMIC DNA]</scope>
</reference>
<evidence type="ECO:0000313" key="1">
    <source>
        <dbReference type="EMBL" id="GFS17166.1"/>
    </source>
</evidence>
<evidence type="ECO:0000313" key="2">
    <source>
        <dbReference type="Proteomes" id="UP000762676"/>
    </source>
</evidence>
<dbReference type="Proteomes" id="UP000762676">
    <property type="component" value="Unassembled WGS sequence"/>
</dbReference>